<feature type="transmembrane region" description="Helical" evidence="6">
    <location>
        <begin position="431"/>
        <end position="451"/>
    </location>
</feature>
<dbReference type="GO" id="GO:0022857">
    <property type="term" value="F:transmembrane transporter activity"/>
    <property type="evidence" value="ECO:0007669"/>
    <property type="project" value="InterPro"/>
</dbReference>
<feature type="transmembrane region" description="Helical" evidence="6">
    <location>
        <begin position="218"/>
        <end position="237"/>
    </location>
</feature>
<evidence type="ECO:0000256" key="6">
    <source>
        <dbReference type="SAM" id="Phobius"/>
    </source>
</evidence>
<dbReference type="Pfam" id="PF07690">
    <property type="entry name" value="MFS_1"/>
    <property type="match status" value="1"/>
</dbReference>
<feature type="transmembrane region" description="Helical" evidence="6">
    <location>
        <begin position="530"/>
        <end position="549"/>
    </location>
</feature>
<evidence type="ECO:0000256" key="5">
    <source>
        <dbReference type="SAM" id="MobiDB-lite"/>
    </source>
</evidence>
<comment type="caution">
    <text evidence="8">The sequence shown here is derived from an EMBL/GenBank/DDBJ whole genome shotgun (WGS) entry which is preliminary data.</text>
</comment>
<feature type="transmembrane region" description="Helical" evidence="6">
    <location>
        <begin position="331"/>
        <end position="353"/>
    </location>
</feature>
<evidence type="ECO:0000256" key="1">
    <source>
        <dbReference type="ARBA" id="ARBA00004141"/>
    </source>
</evidence>
<keyword evidence="9" id="KW-1185">Reference proteome</keyword>
<feature type="transmembrane region" description="Helical" evidence="6">
    <location>
        <begin position="257"/>
        <end position="276"/>
    </location>
</feature>
<feature type="region of interest" description="Disordered" evidence="5">
    <location>
        <begin position="570"/>
        <end position="592"/>
    </location>
</feature>
<feature type="transmembrane region" description="Helical" evidence="6">
    <location>
        <begin position="155"/>
        <end position="176"/>
    </location>
</feature>
<dbReference type="GO" id="GO:0005886">
    <property type="term" value="C:plasma membrane"/>
    <property type="evidence" value="ECO:0007669"/>
    <property type="project" value="TreeGrafter"/>
</dbReference>
<name>A0AAN6U580_9PEZI</name>
<feature type="transmembrane region" description="Helical" evidence="6">
    <location>
        <begin position="98"/>
        <end position="118"/>
    </location>
</feature>
<feature type="transmembrane region" description="Helical" evidence="6">
    <location>
        <begin position="288"/>
        <end position="310"/>
    </location>
</feature>
<dbReference type="PROSITE" id="PS50850">
    <property type="entry name" value="MFS"/>
    <property type="match status" value="1"/>
</dbReference>
<dbReference type="EMBL" id="MU853225">
    <property type="protein sequence ID" value="KAK4126071.1"/>
    <property type="molecule type" value="Genomic_DNA"/>
</dbReference>
<sequence length="592" mass="63072">MADGLSSETNPHSKLKQIDDLLHNHQSQEGPSTPTRPSDDPVTDSSTDEKHVGPQPLPKLRLVAIVLGVSLGLFLSMLDASIVATALFTIALDFGDVAAINWVALAYTLTYLSCAVLCARVSDVVGRRAAFVAAYVVFIAFSLACGFARNMGQLIAFRAVQGLGGSGLYSLSMIIMPEVTPDRAKRHIAAAVGLVMVVAGVGGPVLGGVLTQYTSWRWVFWINGPIGGVSLLVFLLAWPNKKYLPSLERRAWKDVDFVGAFLLIASAVLIVFPFQNASQATSWSSATFLAPLLAGLLSLAVLFAWQPFLAAQRGERKVGFALPPVLLRNRVFVGTALQTMLTGFPYLLCVYAFPVRFQVVYGKSALQAGLMLLPMLAAAAVGTVLAGAVNTGKPRRKQRFFETLMASCALMMLGCGLEITAGNEAVIEAKVLGFLVFVGLGFGMAAAAGTMSAGAEAPVWEHASAQGIVAQVRVLGGSIGIAASSAILGAKTQSDMPPEALAHLASDPSALAPEQWAAIRMTYTEALREMMIVCCAILALAMVCTLGVYRRNRVSMEEMYQQRYREEAERRRAAVDVEAPQNPMAKAPSDSV</sequence>
<dbReference type="Proteomes" id="UP001302602">
    <property type="component" value="Unassembled WGS sequence"/>
</dbReference>
<feature type="compositionally biased region" description="Polar residues" evidence="5">
    <location>
        <begin position="1"/>
        <end position="12"/>
    </location>
</feature>
<protein>
    <submittedName>
        <fullName evidence="8">MFS general substrate transporter</fullName>
    </submittedName>
</protein>
<keyword evidence="4 6" id="KW-0472">Membrane</keyword>
<dbReference type="InterPro" id="IPR020846">
    <property type="entry name" value="MFS_dom"/>
</dbReference>
<evidence type="ECO:0000256" key="4">
    <source>
        <dbReference type="ARBA" id="ARBA00023136"/>
    </source>
</evidence>
<organism evidence="8 9">
    <name type="scientific">Parathielavia appendiculata</name>
    <dbReference type="NCBI Taxonomy" id="2587402"/>
    <lineage>
        <taxon>Eukaryota</taxon>
        <taxon>Fungi</taxon>
        <taxon>Dikarya</taxon>
        <taxon>Ascomycota</taxon>
        <taxon>Pezizomycotina</taxon>
        <taxon>Sordariomycetes</taxon>
        <taxon>Sordariomycetidae</taxon>
        <taxon>Sordariales</taxon>
        <taxon>Chaetomiaceae</taxon>
        <taxon>Parathielavia</taxon>
    </lineage>
</organism>
<dbReference type="GeneID" id="87832909"/>
<comment type="subcellular location">
    <subcellularLocation>
        <location evidence="1">Membrane</location>
        <topology evidence="1">Multi-pass membrane protein</topology>
    </subcellularLocation>
</comment>
<feature type="transmembrane region" description="Helical" evidence="6">
    <location>
        <begin position="62"/>
        <end position="92"/>
    </location>
</feature>
<evidence type="ECO:0000256" key="3">
    <source>
        <dbReference type="ARBA" id="ARBA00022989"/>
    </source>
</evidence>
<dbReference type="RefSeq" id="XP_062649842.1">
    <property type="nucleotide sequence ID" value="XM_062796141.1"/>
</dbReference>
<evidence type="ECO:0000256" key="2">
    <source>
        <dbReference type="ARBA" id="ARBA00022692"/>
    </source>
</evidence>
<feature type="transmembrane region" description="Helical" evidence="6">
    <location>
        <begin position="188"/>
        <end position="206"/>
    </location>
</feature>
<dbReference type="Gene3D" id="1.20.1250.20">
    <property type="entry name" value="MFS general substrate transporter like domains"/>
    <property type="match status" value="1"/>
</dbReference>
<evidence type="ECO:0000313" key="9">
    <source>
        <dbReference type="Proteomes" id="UP001302602"/>
    </source>
</evidence>
<reference evidence="8" key="2">
    <citation type="submission" date="2023-05" db="EMBL/GenBank/DDBJ databases">
        <authorList>
            <consortium name="Lawrence Berkeley National Laboratory"/>
            <person name="Steindorff A."/>
            <person name="Hensen N."/>
            <person name="Bonometti L."/>
            <person name="Westerberg I."/>
            <person name="Brannstrom I.O."/>
            <person name="Guillou S."/>
            <person name="Cros-Aarteil S."/>
            <person name="Calhoun S."/>
            <person name="Haridas S."/>
            <person name="Kuo A."/>
            <person name="Mondo S."/>
            <person name="Pangilinan J."/>
            <person name="Riley R."/>
            <person name="Labutti K."/>
            <person name="Andreopoulos B."/>
            <person name="Lipzen A."/>
            <person name="Chen C."/>
            <person name="Yanf M."/>
            <person name="Daum C."/>
            <person name="Ng V."/>
            <person name="Clum A."/>
            <person name="Ohm R."/>
            <person name="Martin F."/>
            <person name="Silar P."/>
            <person name="Natvig D."/>
            <person name="Lalanne C."/>
            <person name="Gautier V."/>
            <person name="Ament-Velasquez S.L."/>
            <person name="Kruys A."/>
            <person name="Hutchinson M.I."/>
            <person name="Powell A.J."/>
            <person name="Barry K."/>
            <person name="Miller A.N."/>
            <person name="Grigoriev I.V."/>
            <person name="Debuchy R."/>
            <person name="Gladieux P."/>
            <person name="Thoren M.H."/>
            <person name="Johannesson H."/>
        </authorList>
    </citation>
    <scope>NUCLEOTIDE SEQUENCE</scope>
    <source>
        <strain evidence="8">CBS 731.68</strain>
    </source>
</reference>
<dbReference type="PANTHER" id="PTHR23501">
    <property type="entry name" value="MAJOR FACILITATOR SUPERFAMILY"/>
    <property type="match status" value="1"/>
</dbReference>
<dbReference type="Gene3D" id="1.20.1720.10">
    <property type="entry name" value="Multidrug resistance protein D"/>
    <property type="match status" value="1"/>
</dbReference>
<reference evidence="8" key="1">
    <citation type="journal article" date="2023" name="Mol. Phylogenet. Evol.">
        <title>Genome-scale phylogeny and comparative genomics of the fungal order Sordariales.</title>
        <authorList>
            <person name="Hensen N."/>
            <person name="Bonometti L."/>
            <person name="Westerberg I."/>
            <person name="Brannstrom I.O."/>
            <person name="Guillou S."/>
            <person name="Cros-Aarteil S."/>
            <person name="Calhoun S."/>
            <person name="Haridas S."/>
            <person name="Kuo A."/>
            <person name="Mondo S."/>
            <person name="Pangilinan J."/>
            <person name="Riley R."/>
            <person name="LaButti K."/>
            <person name="Andreopoulos B."/>
            <person name="Lipzen A."/>
            <person name="Chen C."/>
            <person name="Yan M."/>
            <person name="Daum C."/>
            <person name="Ng V."/>
            <person name="Clum A."/>
            <person name="Steindorff A."/>
            <person name="Ohm R.A."/>
            <person name="Martin F."/>
            <person name="Silar P."/>
            <person name="Natvig D.O."/>
            <person name="Lalanne C."/>
            <person name="Gautier V."/>
            <person name="Ament-Velasquez S.L."/>
            <person name="Kruys A."/>
            <person name="Hutchinson M.I."/>
            <person name="Powell A.J."/>
            <person name="Barry K."/>
            <person name="Miller A.N."/>
            <person name="Grigoriev I.V."/>
            <person name="Debuchy R."/>
            <person name="Gladieux P."/>
            <person name="Hiltunen Thoren M."/>
            <person name="Johannesson H."/>
        </authorList>
    </citation>
    <scope>NUCLEOTIDE SEQUENCE</scope>
    <source>
        <strain evidence="8">CBS 731.68</strain>
    </source>
</reference>
<dbReference type="PANTHER" id="PTHR23501:SF43">
    <property type="entry name" value="MULTIDRUG TRANSPORTER, PUTATIVE (AFU_ORTHOLOGUE AFUA_6G03040)-RELATED"/>
    <property type="match status" value="1"/>
</dbReference>
<feature type="transmembrane region" description="Helical" evidence="6">
    <location>
        <begin position="130"/>
        <end position="149"/>
    </location>
</feature>
<feature type="domain" description="Major facilitator superfamily (MFS) profile" evidence="7">
    <location>
        <begin position="65"/>
        <end position="553"/>
    </location>
</feature>
<dbReference type="SUPFAM" id="SSF103473">
    <property type="entry name" value="MFS general substrate transporter"/>
    <property type="match status" value="1"/>
</dbReference>
<dbReference type="AlphaFoldDB" id="A0AAN6U580"/>
<dbReference type="InterPro" id="IPR036259">
    <property type="entry name" value="MFS_trans_sf"/>
</dbReference>
<dbReference type="InterPro" id="IPR011701">
    <property type="entry name" value="MFS"/>
</dbReference>
<accession>A0AAN6U580</accession>
<evidence type="ECO:0000313" key="8">
    <source>
        <dbReference type="EMBL" id="KAK4126071.1"/>
    </source>
</evidence>
<feature type="transmembrane region" description="Helical" evidence="6">
    <location>
        <begin position="472"/>
        <end position="490"/>
    </location>
</feature>
<feature type="transmembrane region" description="Helical" evidence="6">
    <location>
        <begin position="365"/>
        <end position="388"/>
    </location>
</feature>
<keyword evidence="2 6" id="KW-0812">Transmembrane</keyword>
<evidence type="ECO:0000259" key="7">
    <source>
        <dbReference type="PROSITE" id="PS50850"/>
    </source>
</evidence>
<gene>
    <name evidence="8" type="ORF">N657DRAFT_679077</name>
</gene>
<proteinExistence type="predicted"/>
<keyword evidence="3 6" id="KW-1133">Transmembrane helix</keyword>
<feature type="region of interest" description="Disordered" evidence="5">
    <location>
        <begin position="1"/>
        <end position="54"/>
    </location>
</feature>